<dbReference type="Gene3D" id="3.80.10.10">
    <property type="entry name" value="Ribonuclease Inhibitor"/>
    <property type="match status" value="1"/>
</dbReference>
<keyword evidence="3" id="KW-1185">Reference proteome</keyword>
<dbReference type="Proteomes" id="UP000054097">
    <property type="component" value="Unassembled WGS sequence"/>
</dbReference>
<dbReference type="STRING" id="933852.A0A0C3AWQ8"/>
<accession>A0A0C3AWQ8</accession>
<proteinExistence type="predicted"/>
<reference evidence="2 3" key="1">
    <citation type="submission" date="2014-04" db="EMBL/GenBank/DDBJ databases">
        <authorList>
            <consortium name="DOE Joint Genome Institute"/>
            <person name="Kuo A."/>
            <person name="Zuccaro A."/>
            <person name="Kohler A."/>
            <person name="Nagy L.G."/>
            <person name="Floudas D."/>
            <person name="Copeland A."/>
            <person name="Barry K.W."/>
            <person name="Cichocki N."/>
            <person name="Veneault-Fourrey C."/>
            <person name="LaButti K."/>
            <person name="Lindquist E.A."/>
            <person name="Lipzen A."/>
            <person name="Lundell T."/>
            <person name="Morin E."/>
            <person name="Murat C."/>
            <person name="Sun H."/>
            <person name="Tunlid A."/>
            <person name="Henrissat B."/>
            <person name="Grigoriev I.V."/>
            <person name="Hibbett D.S."/>
            <person name="Martin F."/>
            <person name="Nordberg H.P."/>
            <person name="Cantor M.N."/>
            <person name="Hua S.X."/>
        </authorList>
    </citation>
    <scope>NUCLEOTIDE SEQUENCE [LARGE SCALE GENOMIC DNA]</scope>
    <source>
        <strain evidence="2 3">MAFF 305830</strain>
    </source>
</reference>
<dbReference type="AlphaFoldDB" id="A0A0C3AWQ8"/>
<feature type="coiled-coil region" evidence="1">
    <location>
        <begin position="75"/>
        <end position="123"/>
    </location>
</feature>
<name>A0A0C3AWQ8_SERVB</name>
<organism evidence="2 3">
    <name type="scientific">Serendipita vermifera MAFF 305830</name>
    <dbReference type="NCBI Taxonomy" id="933852"/>
    <lineage>
        <taxon>Eukaryota</taxon>
        <taxon>Fungi</taxon>
        <taxon>Dikarya</taxon>
        <taxon>Basidiomycota</taxon>
        <taxon>Agaricomycotina</taxon>
        <taxon>Agaricomycetes</taxon>
        <taxon>Sebacinales</taxon>
        <taxon>Serendipitaceae</taxon>
        <taxon>Serendipita</taxon>
    </lineage>
</organism>
<dbReference type="InterPro" id="IPR032675">
    <property type="entry name" value="LRR_dom_sf"/>
</dbReference>
<dbReference type="SUPFAM" id="SSF52047">
    <property type="entry name" value="RNI-like"/>
    <property type="match status" value="1"/>
</dbReference>
<evidence type="ECO:0000313" key="3">
    <source>
        <dbReference type="Proteomes" id="UP000054097"/>
    </source>
</evidence>
<keyword evidence="1" id="KW-0175">Coiled coil</keyword>
<dbReference type="EMBL" id="KN824324">
    <property type="protein sequence ID" value="KIM24424.1"/>
    <property type="molecule type" value="Genomic_DNA"/>
</dbReference>
<protein>
    <submittedName>
        <fullName evidence="2">Uncharacterized protein</fullName>
    </submittedName>
</protein>
<sequence>MSLSDELRKLDEELTKFFNLPLVSMNIPQVTQAESSNQDQGIVVDDDLNSQRNRIPLSRELTTLRALASQNTKMSETVARDLQVAEEMKAEIEQRGQQLFLELESFRSETQASNRRMKILKNQQRALQIESQSLAGLLHPIRRYPIDILRIVFEWAVLIGTTKWCKTAFTLSQVCRRWRTIAHETPDLWAQVSITETHCNYNIAALWGHIVSRIRQVSPKITLSAWTSPLLNDNGSVDSSEPEDPFSLMVDAIEFGSVRVALLRLELTPALIPQLMGLGESLDVELDRIEVSVGTGPNNANSLDVICFLQHQFPEALEARITGSIQIDARSASKVENLSTLELVEIRSSSLLSKLSSFTSLKTLELSSVDLRTDALNQVIVLAVLQVLRVDGFEKVPWQYVQAPQLLEFLAFGVQHIHNDVLSFLERHPTIRRVLASISEDQFPTFVLAAPNLEALEIASHFAGIDMWDAAGLNAPPFLNLRSLVVVAYDLPDMEYLENLVISRGPASASTLVSIYHIPALETISLRILKEDLKSCDWKECASLARSSITHKYVSGWGSEWVDCVFSWNGEGPTRNEVVDHVFSVSLFD</sequence>
<evidence type="ECO:0000256" key="1">
    <source>
        <dbReference type="SAM" id="Coils"/>
    </source>
</evidence>
<evidence type="ECO:0000313" key="2">
    <source>
        <dbReference type="EMBL" id="KIM24424.1"/>
    </source>
</evidence>
<reference evidence="3" key="2">
    <citation type="submission" date="2015-01" db="EMBL/GenBank/DDBJ databases">
        <title>Evolutionary Origins and Diversification of the Mycorrhizal Mutualists.</title>
        <authorList>
            <consortium name="DOE Joint Genome Institute"/>
            <consortium name="Mycorrhizal Genomics Consortium"/>
            <person name="Kohler A."/>
            <person name="Kuo A."/>
            <person name="Nagy L.G."/>
            <person name="Floudas D."/>
            <person name="Copeland A."/>
            <person name="Barry K.W."/>
            <person name="Cichocki N."/>
            <person name="Veneault-Fourrey C."/>
            <person name="LaButti K."/>
            <person name="Lindquist E.A."/>
            <person name="Lipzen A."/>
            <person name="Lundell T."/>
            <person name="Morin E."/>
            <person name="Murat C."/>
            <person name="Riley R."/>
            <person name="Ohm R."/>
            <person name="Sun H."/>
            <person name="Tunlid A."/>
            <person name="Henrissat B."/>
            <person name="Grigoriev I.V."/>
            <person name="Hibbett D.S."/>
            <person name="Martin F."/>
        </authorList>
    </citation>
    <scope>NUCLEOTIDE SEQUENCE [LARGE SCALE GENOMIC DNA]</scope>
    <source>
        <strain evidence="3">MAFF 305830</strain>
    </source>
</reference>
<dbReference type="HOGENOM" id="CLU_032935_2_0_1"/>
<gene>
    <name evidence="2" type="ORF">M408DRAFT_27086</name>
</gene>
<dbReference type="OrthoDB" id="2269034at2759"/>